<name>A0ABY8X0A9_9BACL</name>
<reference evidence="3 4" key="1">
    <citation type="submission" date="2023-06" db="EMBL/GenBank/DDBJ databases">
        <title>Paenibacillus polygonum sp. nov., an endophytic bacterium, isolated from Polygonum lapathifolium L. in Nanji Wetland National Nature Reserve, South of Poyang Lake, Jiangxi Province, China.</title>
        <authorList>
            <person name="Yu Z."/>
        </authorList>
    </citation>
    <scope>NUCLEOTIDE SEQUENCE [LARGE SCALE GENOMIC DNA]</scope>
    <source>
        <strain evidence="3 4">C31</strain>
    </source>
</reference>
<keyword evidence="2" id="KW-0732">Signal</keyword>
<feature type="region of interest" description="Disordered" evidence="1">
    <location>
        <begin position="112"/>
        <end position="134"/>
    </location>
</feature>
<evidence type="ECO:0000256" key="2">
    <source>
        <dbReference type="SAM" id="SignalP"/>
    </source>
</evidence>
<proteinExistence type="predicted"/>
<sequence length="945" mass="103370">MNRKQNQKLLLWIASAAIVIGQGTLVSASTNDQGKAKYISSSSSSSLMGTSQTIGIESYENTSSIVHSSEENTTNINTPYPSTLIYTGSGTHPQSLIGNSSANAANPLIKMASTGNSTSKSTSASTSAKAKSSSTTTQTNKTLYTLSSLKSVKLTSKSVVKLTDLNVLTQEDGKTISYTLTYQNNDSKNLMLIDYWTKVKTKGGTLYSPNLITRDKEKKSVAAGSTLDVTYIVKVGKSVNVSDLLFQIVKWDFSKPNYESSLGQFNVPASYTLSTPVNKSKSIRLGDTPVKVKVTKLAVHPVNEYNYAEVTVNLHNVGYKMLENPTAKWVLRTAGGSNYPLIAETVSTEAAPFNIQPQENKTIKLNATIPIAVKLTGAELVLVEEEGETKTVLPLATLELPKASTTKIVATAPFKAREVDVDGQKLQTTLEGATVNQSYDKNDLSIRFHLQNTGKQTITVPKYEFVLLSGTGKSYPITTKALENVTLKPDEEKTIKLDISVSYAVAQGALKLQMNVPKDQEKKEPSFSYPAGVYILPTPSSLQNTLGSETTVKSDNGTYGVTWSSIQRLPWTDGDLLSAKLTVKNTSVKTLRLPELQGAFTVDSAKDMTSTKLIKSQAASLLGPGQSIDLYLLTKVPTSLDIAQLQVSLEEKVGEESFEWLKLTNIGAIPDVPKIEKNKEFTLTTLGKKAEVKTRKTVVYPGTSTDLVYTELEVTNLENRQTELSQLSGYYQSSSGLYFKTNVKQIEYPAGPEDKSIVTMWAKIPKRVTVSDMRLIVGEGVTEDKLTAIKEEPTGYVNAASLEIAPEQLTALTKIEQVELYPYQIKTHTFDAYLSGGSSVAVEWYYTLTVDDAYDLPESEHKLVVEITDATGRVFAKELVPATDLKIGTNQLLSWAIDDRVFEDRRGGTYQISIYDLFQGEKYKIAGQSMYYNPNRIPVELPTGE</sequence>
<feature type="chain" id="PRO_5046448375" description="DUF11 domain-containing protein" evidence="2">
    <location>
        <begin position="29"/>
        <end position="945"/>
    </location>
</feature>
<keyword evidence="4" id="KW-1185">Reference proteome</keyword>
<accession>A0ABY8X0A9</accession>
<protein>
    <recommendedName>
        <fullName evidence="5">DUF11 domain-containing protein</fullName>
    </recommendedName>
</protein>
<dbReference type="Proteomes" id="UP001236415">
    <property type="component" value="Chromosome"/>
</dbReference>
<gene>
    <name evidence="3" type="ORF">QPK24_21755</name>
</gene>
<dbReference type="RefSeq" id="WP_285744652.1">
    <property type="nucleotide sequence ID" value="NZ_CP127162.1"/>
</dbReference>
<evidence type="ECO:0000313" key="4">
    <source>
        <dbReference type="Proteomes" id="UP001236415"/>
    </source>
</evidence>
<feature type="signal peptide" evidence="2">
    <location>
        <begin position="1"/>
        <end position="28"/>
    </location>
</feature>
<organism evidence="3 4">
    <name type="scientific">Paenibacillus polygoni</name>
    <dbReference type="NCBI Taxonomy" id="3050112"/>
    <lineage>
        <taxon>Bacteria</taxon>
        <taxon>Bacillati</taxon>
        <taxon>Bacillota</taxon>
        <taxon>Bacilli</taxon>
        <taxon>Bacillales</taxon>
        <taxon>Paenibacillaceae</taxon>
        <taxon>Paenibacillus</taxon>
    </lineage>
</organism>
<dbReference type="EMBL" id="CP127162">
    <property type="protein sequence ID" value="WIV18917.1"/>
    <property type="molecule type" value="Genomic_DNA"/>
</dbReference>
<evidence type="ECO:0008006" key="5">
    <source>
        <dbReference type="Google" id="ProtNLM"/>
    </source>
</evidence>
<evidence type="ECO:0000256" key="1">
    <source>
        <dbReference type="SAM" id="MobiDB-lite"/>
    </source>
</evidence>
<evidence type="ECO:0000313" key="3">
    <source>
        <dbReference type="EMBL" id="WIV18917.1"/>
    </source>
</evidence>